<dbReference type="AlphaFoldDB" id="A0A6G1CJI6"/>
<reference evidence="2 3" key="1">
    <citation type="submission" date="2019-11" db="EMBL/GenBank/DDBJ databases">
        <title>Whole genome sequence of Oryza granulata.</title>
        <authorList>
            <person name="Li W."/>
        </authorList>
    </citation>
    <scope>NUCLEOTIDE SEQUENCE [LARGE SCALE GENOMIC DNA]</scope>
    <source>
        <strain evidence="3">cv. Menghai</strain>
        <tissue evidence="2">Leaf</tissue>
    </source>
</reference>
<dbReference type="PANTHER" id="PTHR36811:SF2">
    <property type="entry name" value="OS08G0444440 PROTEIN"/>
    <property type="match status" value="1"/>
</dbReference>
<dbReference type="PANTHER" id="PTHR36811">
    <property type="entry name" value="OS08G0444440 PROTEIN"/>
    <property type="match status" value="1"/>
</dbReference>
<comment type="caution">
    <text evidence="2">The sequence shown here is derived from an EMBL/GenBank/DDBJ whole genome shotgun (WGS) entry which is preliminary data.</text>
</comment>
<evidence type="ECO:0000313" key="2">
    <source>
        <dbReference type="EMBL" id="KAF0900319.1"/>
    </source>
</evidence>
<name>A0A6G1CJI6_9ORYZ</name>
<keyword evidence="3" id="KW-1185">Reference proteome</keyword>
<dbReference type="OrthoDB" id="694958at2759"/>
<dbReference type="EMBL" id="SPHZ02000009">
    <property type="protein sequence ID" value="KAF0900319.1"/>
    <property type="molecule type" value="Genomic_DNA"/>
</dbReference>
<gene>
    <name evidence="2" type="ORF">E2562_030607</name>
</gene>
<sequence>MEKKELLGVRRSPPLTKKRRKVTAGGGGGGGRLAKAIASYLASDSFMYASLVSNSQTPPSPSPVAAPSLPPAGAGALAFTVEESVHQSRLKGWRARGQPGHLANCLKVSSQHQSMLMLSTCYSGQSPVSVAYTWMGSRAKLDIPYWSLEPQNVLQTE</sequence>
<evidence type="ECO:0000256" key="1">
    <source>
        <dbReference type="SAM" id="MobiDB-lite"/>
    </source>
</evidence>
<accession>A0A6G1CJI6</accession>
<protein>
    <submittedName>
        <fullName evidence="2">Uncharacterized protein</fullName>
    </submittedName>
</protein>
<dbReference type="Proteomes" id="UP000479710">
    <property type="component" value="Unassembled WGS sequence"/>
</dbReference>
<organism evidence="2 3">
    <name type="scientific">Oryza meyeriana var. granulata</name>
    <dbReference type="NCBI Taxonomy" id="110450"/>
    <lineage>
        <taxon>Eukaryota</taxon>
        <taxon>Viridiplantae</taxon>
        <taxon>Streptophyta</taxon>
        <taxon>Embryophyta</taxon>
        <taxon>Tracheophyta</taxon>
        <taxon>Spermatophyta</taxon>
        <taxon>Magnoliopsida</taxon>
        <taxon>Liliopsida</taxon>
        <taxon>Poales</taxon>
        <taxon>Poaceae</taxon>
        <taxon>BOP clade</taxon>
        <taxon>Oryzoideae</taxon>
        <taxon>Oryzeae</taxon>
        <taxon>Oryzinae</taxon>
        <taxon>Oryza</taxon>
        <taxon>Oryza meyeriana</taxon>
    </lineage>
</organism>
<evidence type="ECO:0000313" key="3">
    <source>
        <dbReference type="Proteomes" id="UP000479710"/>
    </source>
</evidence>
<proteinExistence type="predicted"/>
<feature type="region of interest" description="Disordered" evidence="1">
    <location>
        <begin position="1"/>
        <end position="30"/>
    </location>
</feature>